<organism evidence="2 3">
    <name type="scientific">Streptomonospora algeriensis</name>
    <dbReference type="NCBI Taxonomy" id="995084"/>
    <lineage>
        <taxon>Bacteria</taxon>
        <taxon>Bacillati</taxon>
        <taxon>Actinomycetota</taxon>
        <taxon>Actinomycetes</taxon>
        <taxon>Streptosporangiales</taxon>
        <taxon>Nocardiopsidaceae</taxon>
        <taxon>Streptomonospora</taxon>
    </lineage>
</organism>
<keyword evidence="3" id="KW-1185">Reference proteome</keyword>
<evidence type="ECO:0000313" key="3">
    <source>
        <dbReference type="Proteomes" id="UP001596956"/>
    </source>
</evidence>
<comment type="caution">
    <text evidence="2">The sequence shown here is derived from an EMBL/GenBank/DDBJ whole genome shotgun (WGS) entry which is preliminary data.</text>
</comment>
<dbReference type="Proteomes" id="UP001596956">
    <property type="component" value="Unassembled WGS sequence"/>
</dbReference>
<evidence type="ECO:0000313" key="2">
    <source>
        <dbReference type="EMBL" id="MFD0804087.1"/>
    </source>
</evidence>
<dbReference type="EMBL" id="JBHTHR010001344">
    <property type="protein sequence ID" value="MFD0804087.1"/>
    <property type="molecule type" value="Genomic_DNA"/>
</dbReference>
<keyword evidence="1" id="KW-0472">Membrane</keyword>
<evidence type="ECO:0000256" key="1">
    <source>
        <dbReference type="SAM" id="Phobius"/>
    </source>
</evidence>
<name>A0ABW3BM32_9ACTN</name>
<reference evidence="3" key="1">
    <citation type="journal article" date="2019" name="Int. J. Syst. Evol. Microbiol.">
        <title>The Global Catalogue of Microorganisms (GCM) 10K type strain sequencing project: providing services to taxonomists for standard genome sequencing and annotation.</title>
        <authorList>
            <consortium name="The Broad Institute Genomics Platform"/>
            <consortium name="The Broad Institute Genome Sequencing Center for Infectious Disease"/>
            <person name="Wu L."/>
            <person name="Ma J."/>
        </authorList>
    </citation>
    <scope>NUCLEOTIDE SEQUENCE [LARGE SCALE GENOMIC DNA]</scope>
    <source>
        <strain evidence="3">CCUG 63369</strain>
    </source>
</reference>
<sequence>MTDQQPQPPNDGQQSTVERGGLWGLFLSAAGLVLPPYGIVLSALGIFQGRRARRSARQKNSVAPGAMTSMVLGWVGVTLSGLMLAGYAVFWDQYQEYSACSARALTHSSQEQCDENFRESIAQRAGIPVESLPPMTGVV</sequence>
<keyword evidence="1" id="KW-1133">Transmembrane helix</keyword>
<keyword evidence="1" id="KW-0812">Transmembrane</keyword>
<feature type="transmembrane region" description="Helical" evidence="1">
    <location>
        <begin position="68"/>
        <end position="91"/>
    </location>
</feature>
<protein>
    <submittedName>
        <fullName evidence="2">DUF4190 domain-containing protein</fullName>
    </submittedName>
</protein>
<accession>A0ABW3BM32</accession>
<gene>
    <name evidence="2" type="ORF">ACFQZU_22620</name>
</gene>
<proteinExistence type="predicted"/>
<feature type="transmembrane region" description="Helical" evidence="1">
    <location>
        <begin position="20"/>
        <end position="47"/>
    </location>
</feature>